<feature type="compositionally biased region" description="Low complexity" evidence="10">
    <location>
        <begin position="2448"/>
        <end position="2459"/>
    </location>
</feature>
<dbReference type="GO" id="GO:0006075">
    <property type="term" value="P:(1-&gt;3)-beta-D-glucan biosynthetic process"/>
    <property type="evidence" value="ECO:0007669"/>
    <property type="project" value="InterPro"/>
</dbReference>
<evidence type="ECO:0000256" key="4">
    <source>
        <dbReference type="ARBA" id="ARBA00022676"/>
    </source>
</evidence>
<feature type="transmembrane region" description="Helical" evidence="11">
    <location>
        <begin position="3545"/>
        <end position="3567"/>
    </location>
</feature>
<dbReference type="GO" id="GO:0051278">
    <property type="term" value="P:fungal-type cell wall polysaccharide biosynthetic process"/>
    <property type="evidence" value="ECO:0007669"/>
    <property type="project" value="TreeGrafter"/>
</dbReference>
<dbReference type="InterPro" id="IPR056261">
    <property type="entry name" value="FKS1-like_dom2"/>
</dbReference>
<evidence type="ECO:0000256" key="11">
    <source>
        <dbReference type="SAM" id="Phobius"/>
    </source>
</evidence>
<evidence type="ECO:0000259" key="12">
    <source>
        <dbReference type="SMART" id="SM01205"/>
    </source>
</evidence>
<feature type="transmembrane region" description="Helical" evidence="11">
    <location>
        <begin position="4260"/>
        <end position="4277"/>
    </location>
</feature>
<evidence type="ECO:0000313" key="14">
    <source>
        <dbReference type="Proteomes" id="UP000027586"/>
    </source>
</evidence>
<evidence type="ECO:0000256" key="6">
    <source>
        <dbReference type="ARBA" id="ARBA00022692"/>
    </source>
</evidence>
<name>A0A068S4Z8_9FUNG</name>
<keyword evidence="14" id="KW-1185">Reference proteome</keyword>
<evidence type="ECO:0000313" key="13">
    <source>
        <dbReference type="EMBL" id="CDH56336.1"/>
    </source>
</evidence>
<evidence type="ECO:0000256" key="10">
    <source>
        <dbReference type="SAM" id="MobiDB-lite"/>
    </source>
</evidence>
<feature type="transmembrane region" description="Helical" evidence="11">
    <location>
        <begin position="4502"/>
        <end position="4527"/>
    </location>
</feature>
<keyword evidence="8 11" id="KW-0472">Membrane</keyword>
<organism evidence="13 14">
    <name type="scientific">Lichtheimia corymbifera JMRC:FSU:9682</name>
    <dbReference type="NCBI Taxonomy" id="1263082"/>
    <lineage>
        <taxon>Eukaryota</taxon>
        <taxon>Fungi</taxon>
        <taxon>Fungi incertae sedis</taxon>
        <taxon>Mucoromycota</taxon>
        <taxon>Mucoromycotina</taxon>
        <taxon>Mucoromycetes</taxon>
        <taxon>Mucorales</taxon>
        <taxon>Lichtheimiaceae</taxon>
        <taxon>Lichtheimia</taxon>
    </lineage>
</organism>
<dbReference type="Pfam" id="PF23605">
    <property type="entry name" value="FKS1_dom2"/>
    <property type="match status" value="1"/>
</dbReference>
<feature type="region of interest" description="Disordered" evidence="10">
    <location>
        <begin position="156"/>
        <end position="194"/>
    </location>
</feature>
<evidence type="ECO:0000256" key="5">
    <source>
        <dbReference type="ARBA" id="ARBA00022679"/>
    </source>
</evidence>
<feature type="compositionally biased region" description="Polar residues" evidence="10">
    <location>
        <begin position="2422"/>
        <end position="2447"/>
    </location>
</feature>
<dbReference type="OrthoDB" id="43547at2759"/>
<dbReference type="Proteomes" id="UP000027586">
    <property type="component" value="Unassembled WGS sequence"/>
</dbReference>
<evidence type="ECO:0000256" key="1">
    <source>
        <dbReference type="ARBA" id="ARBA00004141"/>
    </source>
</evidence>
<comment type="similarity">
    <text evidence="2">Belongs to the glycosyltransferase 48 family.</text>
</comment>
<evidence type="ECO:0000256" key="2">
    <source>
        <dbReference type="ARBA" id="ARBA00009040"/>
    </source>
</evidence>
<dbReference type="PANTHER" id="PTHR12741:SF48">
    <property type="entry name" value="1,3-BETA-GLUCAN SYNTHASE COMPONENT FKS1-RELATED"/>
    <property type="match status" value="1"/>
</dbReference>
<feature type="region of interest" description="Disordered" evidence="10">
    <location>
        <begin position="2412"/>
        <end position="2460"/>
    </location>
</feature>
<dbReference type="Pfam" id="PF02364">
    <property type="entry name" value="Glucan_synthase"/>
    <property type="match status" value="1"/>
</dbReference>
<comment type="catalytic activity">
    <reaction evidence="9">
        <text>[(1-&gt;3)-beta-D-glucosyl](n) + UDP-alpha-D-glucose = [(1-&gt;3)-beta-D-glucosyl](n+1) + UDP + H(+)</text>
        <dbReference type="Rhea" id="RHEA:21476"/>
        <dbReference type="Rhea" id="RHEA-COMP:11146"/>
        <dbReference type="Rhea" id="RHEA-COMP:14303"/>
        <dbReference type="ChEBI" id="CHEBI:15378"/>
        <dbReference type="ChEBI" id="CHEBI:37671"/>
        <dbReference type="ChEBI" id="CHEBI:58223"/>
        <dbReference type="ChEBI" id="CHEBI:58885"/>
        <dbReference type="EC" id="2.4.1.34"/>
    </reaction>
</comment>
<feature type="transmembrane region" description="Helical" evidence="11">
    <location>
        <begin position="4539"/>
        <end position="4562"/>
    </location>
</feature>
<accession>A0A068S4Z8</accession>
<dbReference type="InterPro" id="IPR003440">
    <property type="entry name" value="Glyco_trans_48_dom"/>
</dbReference>
<feature type="compositionally biased region" description="Acidic residues" evidence="10">
    <location>
        <begin position="1739"/>
        <end position="1750"/>
    </location>
</feature>
<keyword evidence="7 11" id="KW-1133">Transmembrane helix</keyword>
<protein>
    <recommendedName>
        <fullName evidence="3">1,3-beta-glucan synthase</fullName>
        <ecNumber evidence="3">2.4.1.34</ecNumber>
    </recommendedName>
</protein>
<feature type="compositionally biased region" description="Low complexity" evidence="10">
    <location>
        <begin position="2257"/>
        <end position="2282"/>
    </location>
</feature>
<dbReference type="EMBL" id="CBTN010000036">
    <property type="protein sequence ID" value="CDH56336.1"/>
    <property type="molecule type" value="Genomic_DNA"/>
</dbReference>
<dbReference type="InterPro" id="IPR026899">
    <property type="entry name" value="FKS1-like_dom1"/>
</dbReference>
<feature type="region of interest" description="Disordered" evidence="10">
    <location>
        <begin position="367"/>
        <end position="393"/>
    </location>
</feature>
<feature type="region of interest" description="Disordered" evidence="10">
    <location>
        <begin position="2247"/>
        <end position="2308"/>
    </location>
</feature>
<keyword evidence="6 11" id="KW-0812">Transmembrane</keyword>
<dbReference type="STRING" id="1263082.A0A068S4Z8"/>
<reference evidence="13" key="1">
    <citation type="submission" date="2013-08" db="EMBL/GenBank/DDBJ databases">
        <title>Gene expansion shapes genome architecture in the human pathogen Lichtheimia corymbifera: an evolutionary genomics analysis in the ancient terrestrial Mucorales (Mucoromycotina).</title>
        <authorList>
            <person name="Schwartze V.U."/>
            <person name="Winter S."/>
            <person name="Shelest E."/>
            <person name="Marcet-Houben M."/>
            <person name="Horn F."/>
            <person name="Wehner S."/>
            <person name="Hoffmann K."/>
            <person name="Riege K."/>
            <person name="Sammeth M."/>
            <person name="Nowrousian M."/>
            <person name="Valiante V."/>
            <person name="Linde J."/>
            <person name="Jacobsen I.D."/>
            <person name="Marz M."/>
            <person name="Brakhage A.A."/>
            <person name="Gabaldon T."/>
            <person name="Bocker S."/>
            <person name="Voigt K."/>
        </authorList>
    </citation>
    <scope>NUCLEOTIDE SEQUENCE [LARGE SCALE GENOMIC DNA]</scope>
    <source>
        <strain evidence="13">FSU 9682</strain>
    </source>
</reference>
<feature type="compositionally biased region" description="Basic and acidic residues" evidence="10">
    <location>
        <begin position="178"/>
        <end position="194"/>
    </location>
</feature>
<dbReference type="Pfam" id="PF14288">
    <property type="entry name" value="FKS1_dom1"/>
    <property type="match status" value="1"/>
</dbReference>
<feature type="transmembrane region" description="Helical" evidence="11">
    <location>
        <begin position="4204"/>
        <end position="4225"/>
    </location>
</feature>
<dbReference type="VEuPathDB" id="FungiDB:LCOR_07396.1"/>
<dbReference type="SMART" id="SM01205">
    <property type="entry name" value="FKS1_dom1"/>
    <property type="match status" value="1"/>
</dbReference>
<gene>
    <name evidence="13" type="ORF">LCOR_07396.1</name>
</gene>
<dbReference type="GO" id="GO:0000148">
    <property type="term" value="C:1,3-beta-D-glucan synthase complex"/>
    <property type="evidence" value="ECO:0007669"/>
    <property type="project" value="InterPro"/>
</dbReference>
<feature type="transmembrane region" description="Helical" evidence="11">
    <location>
        <begin position="3468"/>
        <end position="3487"/>
    </location>
</feature>
<feature type="transmembrane region" description="Helical" evidence="11">
    <location>
        <begin position="4698"/>
        <end position="4722"/>
    </location>
</feature>
<feature type="transmembrane region" description="Helical" evidence="11">
    <location>
        <begin position="4645"/>
        <end position="4664"/>
    </location>
</feature>
<comment type="subcellular location">
    <subcellularLocation>
        <location evidence="1">Membrane</location>
        <topology evidence="1">Multi-pass membrane protein</topology>
    </subcellularLocation>
</comment>
<feature type="transmembrane region" description="Helical" evidence="11">
    <location>
        <begin position="3494"/>
        <end position="3515"/>
    </location>
</feature>
<dbReference type="GO" id="GO:0003843">
    <property type="term" value="F:1,3-beta-D-glucan synthase activity"/>
    <property type="evidence" value="ECO:0007669"/>
    <property type="project" value="UniProtKB-EC"/>
</dbReference>
<feature type="transmembrane region" description="Helical" evidence="11">
    <location>
        <begin position="4458"/>
        <end position="4481"/>
    </location>
</feature>
<proteinExistence type="inferred from homology"/>
<sequence>MTLTYEYRLVYIVDLSSSLATVGSTTPTILLSGAFESLRNSLEGVIQPFALQVSASEKVILRPILRLTVMADCSQFASNINVIPMLAEHPTMRVFMQNVLISHHNIDDVISELYSQFVAFQRDTMRFRSLLKRKRSNFGYDLDVSTSQDVTILDTTSLSGLQSPRPDTPESNPPSTPRDFHRPTTEIPRREEGYHSSKREVWGLGKSGANLSRILHAGHFALKLLPPEGNPQLILITDGAMKSNVHDNTFVRQFADENVTCHVIQVGSAQSFVPGRNFGFVPDNEILLFLTRATNGSFIYSHQCTPATKYPMYQDDQELASLFDDHTESTDQHSVIQIVPASDTTIPPPNEYHSRLLFHESCLAPRSNDNRLQSHDTPDTTRDNEAPYNFPWDPYAKPPQEALRLLRYREYPLPTEFSHIIASRAREGFSLHSVSFDDNSGMKRSDVVMQSFDAPDISSIKKERVQIVMTLQWQPNIVVEYRIRATWLPAIIGPMKAEQRFVPSTIFCRAKAPRAEIFVRTEAEFAHMLQNWDVFRRRAQMMGVVTGAAYVGDAYTAPSYAKAERLKNYLNDIFEGDETLKSAISFNTKYLSAINGSSQSIDPIQQRHAFVENFHDFWERLNETEGRSRTRSWYDHDNIDLLIGDVSPYMAPKLASMYNQDFVYHVEAEISDELERVRHILRTTSDFEGTDGTFVRVLNRFNYDSDRQQPQEDGFSLSLVYPPSFYEIRIRREYGRLVSLRFLFFNMDVHARRKSVNHMLHLLQRSEEEAGTSVNTICQRPFSRLLMRDEQHFETIPVDKGISLGNSRAWYLPVALWLTSEYIVRDYLRHMTWSWQTDSHQNQYHKEHKMMPIHDLAFQFLCQARLDQGYQLVTPRPDSIHFYQEIKLPGNDQNEPPCAIQYFIWKDSDTGKITTELWMEPSVTQEQYELVKIWTVEPDRKTISQLVTFDQIHALGRSKSKEDFRSQDVIMAQDATVMMMLPQLFDVVSVLETNAFVVASYPSPRFGVNTTSTSSTCDSSDGDSGYDQLSDAFENISMAHTICLRPDTTLNAAKEKLAELDMCAQSYALLNYFVEGGLKKVSDGEIAMESHKRRSDFWCELSKAMSRSMGHHHASGIRLTSDLCDTRCFVKIFDPRSFVIILFPTMDSIIKNISDDNQDTATIYRHVDIVVFECVRQKPIKPSSKSTQAGALQNISSYQEEDEEDSGVTMNKVDWLVHEEDGLGITMRPQLFEGHFKRRATTAPQLSERALRITQDIKRIYCRSFFRSFFTCLFRGFTVNKDDLGMVLDLCDESTMEIDITDFINVMTLQRRENELSGEHEDEIQRQFKAVLQQYFAPIHTTDGKTLNLFYYRPSFPKPDNAEMGKDEKIALLVDLVAYSQIPLLVRLECVYTRTRGKKTDVATIPITSLPMSFAGKSQQGKQFNFEPTTQDEASWSPLVSGDVTVSLHIVCLNMPRSLDEDYATTDATLPLQRESLIHSMRSRPTHFSSLTRDQQEALAETEARIRWLLTEETLHGLLRVNVVTKSILRYVATQLGHGSIFVKFPTVVNVPFQFVKDPEEGRQLFMDELEKQGKTPGNYQLQRVGDYFYVSLDAIYNMSDEELLATTPVMPSPMEETSVISSSSSSVEHDDLCHGLGISTLDSTDDTDHEEFVTNDSDKVPFQKRPLYWLVLHPQEDHMRIFFYSKLQIHLDVIQRVKNKLLEVQDTTNRLILLRSLQETRICSKFLEPLPKNGNVSSDEDDDDDDNEIDNATFTPGQFGCPIVYTKRFPLHWRLQPNVAIKYLTADVLRLFVVMNRPQMFVIERESSIVYCKIFEQEVGTWIETEGEPPTIVATSPLATKSPMLTPVEGMTPSMTATRSTTGSTIGGESARELVLQVHGIDLPSWIEQEFVDLLENRLISHITLNEIQQVFLRNPNTKPTPADVRFILPLEKPPRSKEVFDVPILVNDPSTLMSFFKQAILMDSIKSLAGPYVTDIVGLYNRERFAIPEDRALKNGECCFYYNCTQRVPGSSTPLELAAGQGMAGICITAIPTQDTERVSRAPPTMDVNPERIKNCLEKEFRESSGSDIRSSCKVWIEIWTTGSTDADPLMQYLYECFRQSLCDYFIEKTVTVDFGAALLQRALLSPETKSVSKVIRKRFIDSILYILQKAAQWKSSTVFSFEQSVRVMPWAMDDILDYINCELCNIDTNLRMTVAGTLVDRPDSWELYQGQKRLQDGLRNNIRLVGISGLSDFVEKLGNVASDGHEMRRTSVASDRSTGQRSRRSSTSSHHSSRKASSSKNDTQERSRSSSRSMSGVTSRGSRHGLRADGSKHCFLILLLDAHSICVYTYNWSEKQSTSIFENIFRAVNRQATRNCVLDNILHQKIGLFHHAEPIKKILDDYSTVATCPSLQHLLAGHHYLTPHIHMLSPKHHPKPKSMATTTPTSSEASNLKTTSPESNMTPISSSRPSQQRQGSTFDELTDVISYATVSDKGSDIWRAGDQENDTTAATSKAIIQPETSDIDRTLAGLTAYERDKHDHDVLKRHGLSFLNALAYRASQRILQEKTRQVCVKWSRHYYDAQGQQHDYPSAERDKLTRGDIQAILRSARVFHYCRTPLLFSRYDEKWENLDEDMVARDLTVDWYRKMLATLVTDYASYLEGVQMRKVDVSTDVDSGGEDDIQYFCATQNLLIDCQPLYLLRVVRGGSIMGEIRLTGNHVSVTLYTLHGQYGRLADTTKIRTHENVRQLEETCGRFKQLIHINSFVYDFHLRYIQHLLSAANNTSDNLQQPAGTFHLNLLVVLRQFCAVHKRPASYARNRVIHGFYQVADTINRNKFFDTLLQSAPRHGMRPVMVRNKSVGAAVTSHDLSFISDGGRAGLWKHTLVICPAETTDEGLWLEYFILVVYQGESSPEMLVKNGSVTPKPNAIIVDPIDAMLLLDGYTMDDIVTNARDRMDTIVAEVIMYCKRHNDWSELYEASSITLPGAESARLTKLLSEFDHIDVRQVDQNMIFSSVPLDWHRVFDLLTVLLQRKSVKDIRDSSGKRHLLLYNHGRYMDFMIHLQLDSSATHIQGWMVSRESNRASPVDGAMREQIANLGNTLCHILWMETVDPDRSFTPVSMSSDSLYDHVRDDIQNSGRYLRYAPSTDTLVAHIDARRQRPLRKYSSPDVMATGDDTLPNSLSNDTLVEHLNDNAKVLSLRNIQQIFVRLTNTFGFQHDSMQNMLDHFRVMLDSRGSRMPALAALHSLHAEYIGGPDANYRQWCLKTGRTPQTAHTDDDRIQQLALWLLIWGEASVLRFCPELLCFIFQCASGRIVSLSTEEEEQVAPEGDFLDTIVTPLYTFLRDQSQQRERDHAKIIGYDDVNQYFWRSWIDCVEKHPTEQQYQILQQVEWKKIFHKTYKEKRSWLHLLVNFTRIWIIHVVPFWFYISANADELYGEDEMPMRLSVVALGGTWAVSLVMLANIVEYSYIPWTWRRSMRLMRRLWLLIPLWLITTGPSVYCVIFDRSSRWSMLVSIIQLLISIGVSIYFALVPKASSLSLDDATMMGNFPRLKRADRYMSMAIWCCVFGCKFLESYFFVALSFKDPLRVMLRIDIEQCNDSLLGGNIVCRAMPYVSLALMLLMELVLFFLDTYLWYIIWNTLFSVIRSFYLGVSIWTPWRNMYSRLPKRIYAKLLAADEVPNWKPKELCSHIWNAFVISMYREHLLSPDHVAKLLYQQIPDPDNKRTILKPPTFFVSQEDVAFKTEYFPQKSEAERRMQFFAQSLTTPMPEPLPVPSMPTFTVLTPHYGEKILLSLREIIREEDSNTRITLLEYLKKLHPFEWENFVKDTKVLADEIMVDNDFDKSCTSQVADDLPFYCVGFKSSAPEYTLRTRIWASLRSQTLYRTVTGFMNYHKAIKLLYRTESPERCQKESELDEMANRKFRFLLAMQRYQSFSQEEKESAEFLLNAYPDLQIAYLEKTPEGEYYSVLIDGHCPIQGEARERVPKYRIRLPGNPILGDGKADNQNNALIFYRGEYLQLIDANQDNYLEECLKIRNVLGEFEDDVYDPSVSPYAERPESSPGPVAIVGAREYIFSENIGVLGDIAAGKEQTFGTLSQRIMATIGGKLHYGHPDFLNAVFMTTRGGVSKAQKGLHLNEDIYAGMNAFQRGGRIKHIEYFQCGKGRDLGFGSIVNFVTKIGTGMGEQMLSREYYYLGTQLPLDRFLTFYYAHPGFHINNIFIMLSVQIFTLVLLMFSAMAIPLTMCEFHPDAPDDAPLIPEGCHNLIPVIEWLKRVVLSIFVVFFVSFLPLFLQETAERGFLRALTRFAKHMLSLSPLFEIFVTQSYAHAILNNLSFGGARYIATGRGFATSRVPFSLLYARFADTSTYLGARCFLILLFGSMVIWIPHLIYFWITVVALILAPFVFNPHQFALTDFLVDYREFLRWLSRGNGKSHQRSWIDYCRLTRTRITGIKKDKTQLTGLSKRPRAQLSVIFFSEVVMPIMLAAVCLFAYLYVRSFDPHDSTQPNQGPSALLRIGVIAFGPIALNAAITAGLFCLSLVSGWMASFCCGVKFAATVAAIAHGSAVVIFIVFFELLYMLEEWHFVRTLLGMVTVGAVQRALFHVMTIFLLTREFEEGQSNEGWWTGRWYGRGLGWHALSQPLREYVCKIVEMTLFATDFLLGHFILMFLFIVCLIPGIDRWHSLMLFWLMPSRQIREPIYPLSQQRIRRRTAGLYGVLLTAMSLLLLGLLIVPAVLGPRIDLTSNLSFPI</sequence>
<evidence type="ECO:0000256" key="3">
    <source>
        <dbReference type="ARBA" id="ARBA00012589"/>
    </source>
</evidence>
<feature type="compositionally biased region" description="Basic and acidic residues" evidence="10">
    <location>
        <begin position="368"/>
        <end position="385"/>
    </location>
</feature>
<feature type="transmembrane region" description="Helical" evidence="11">
    <location>
        <begin position="3595"/>
        <end position="3614"/>
    </location>
</feature>
<feature type="transmembrane region" description="Helical" evidence="11">
    <location>
        <begin position="3390"/>
        <end position="3411"/>
    </location>
</feature>
<evidence type="ECO:0000256" key="7">
    <source>
        <dbReference type="ARBA" id="ARBA00022989"/>
    </source>
</evidence>
<feature type="region of interest" description="Disordered" evidence="10">
    <location>
        <begin position="1734"/>
        <end position="1755"/>
    </location>
</feature>
<dbReference type="GO" id="GO:0005886">
    <property type="term" value="C:plasma membrane"/>
    <property type="evidence" value="ECO:0007669"/>
    <property type="project" value="TreeGrafter"/>
</dbReference>
<keyword evidence="4" id="KW-0328">Glycosyltransferase</keyword>
<feature type="transmembrane region" description="Helical" evidence="11">
    <location>
        <begin position="4574"/>
        <end position="4596"/>
    </location>
</feature>
<keyword evidence="5" id="KW-0808">Transferase</keyword>
<feature type="transmembrane region" description="Helical" evidence="11">
    <location>
        <begin position="4358"/>
        <end position="4391"/>
    </location>
</feature>
<feature type="compositionally biased region" description="Low complexity" evidence="10">
    <location>
        <begin position="2293"/>
        <end position="2303"/>
    </location>
</feature>
<comment type="caution">
    <text evidence="13">The sequence shown here is derived from an EMBL/GenBank/DDBJ whole genome shotgun (WGS) entry which is preliminary data.</text>
</comment>
<evidence type="ECO:0000256" key="8">
    <source>
        <dbReference type="ARBA" id="ARBA00023136"/>
    </source>
</evidence>
<evidence type="ECO:0000256" key="9">
    <source>
        <dbReference type="ARBA" id="ARBA00047777"/>
    </source>
</evidence>
<dbReference type="PANTHER" id="PTHR12741">
    <property type="entry name" value="LYST-INTERACTING PROTEIN LIP5 DOPAMINE RESPONSIVE PROTEIN DRG-1"/>
    <property type="match status" value="1"/>
</dbReference>
<dbReference type="EC" id="2.4.1.34" evidence="3"/>
<feature type="transmembrane region" description="Helical" evidence="11">
    <location>
        <begin position="3431"/>
        <end position="3448"/>
    </location>
</feature>
<feature type="domain" description="1,3-beta-glucan synthase component FKS1-like" evidence="12">
    <location>
        <begin position="3261"/>
        <end position="3365"/>
    </location>
</feature>